<evidence type="ECO:0000313" key="2">
    <source>
        <dbReference type="EMBL" id="SDZ07581.1"/>
    </source>
</evidence>
<sequence length="45" mass="5022">MVEGQETSRLRFFFYVNGYSTTPTFPILGLGFLAFIIPSSLSKMG</sequence>
<proteinExistence type="predicted"/>
<feature type="transmembrane region" description="Helical" evidence="1">
    <location>
        <begin position="12"/>
        <end position="37"/>
    </location>
</feature>
<evidence type="ECO:0000313" key="3">
    <source>
        <dbReference type="Proteomes" id="UP000199663"/>
    </source>
</evidence>
<organism evidence="2 3">
    <name type="scientific">Rhodonellum ikkaensis</name>
    <dbReference type="NCBI Taxonomy" id="336829"/>
    <lineage>
        <taxon>Bacteria</taxon>
        <taxon>Pseudomonadati</taxon>
        <taxon>Bacteroidota</taxon>
        <taxon>Cytophagia</taxon>
        <taxon>Cytophagales</taxon>
        <taxon>Cytophagaceae</taxon>
        <taxon>Rhodonellum</taxon>
    </lineage>
</organism>
<protein>
    <submittedName>
        <fullName evidence="2">Uncharacterized protein</fullName>
    </submittedName>
</protein>
<name>A0A1H3Q324_9BACT</name>
<keyword evidence="1" id="KW-0472">Membrane</keyword>
<comment type="caution">
    <text evidence="2">The sequence shown here is derived from an EMBL/GenBank/DDBJ whole genome shotgun (WGS) entry which is preliminary data.</text>
</comment>
<gene>
    <name evidence="2" type="ORF">SAMN05444412_105180</name>
</gene>
<keyword evidence="1" id="KW-0812">Transmembrane</keyword>
<reference evidence="2 3" key="1">
    <citation type="submission" date="2016-10" db="EMBL/GenBank/DDBJ databases">
        <authorList>
            <person name="Varghese N."/>
            <person name="Submissions S."/>
        </authorList>
    </citation>
    <scope>NUCLEOTIDE SEQUENCE [LARGE SCALE GENOMIC DNA]</scope>
    <source>
        <strain evidence="2 3">DSM 17997</strain>
    </source>
</reference>
<dbReference type="EMBL" id="FNQC01000005">
    <property type="protein sequence ID" value="SDZ07581.1"/>
    <property type="molecule type" value="Genomic_DNA"/>
</dbReference>
<accession>A0A1H3Q324</accession>
<dbReference type="Proteomes" id="UP000199663">
    <property type="component" value="Unassembled WGS sequence"/>
</dbReference>
<evidence type="ECO:0000256" key="1">
    <source>
        <dbReference type="SAM" id="Phobius"/>
    </source>
</evidence>
<keyword evidence="3" id="KW-1185">Reference proteome</keyword>
<keyword evidence="1" id="KW-1133">Transmembrane helix</keyword>